<accession>A0A0G0P0R3</accession>
<protein>
    <submittedName>
        <fullName evidence="1">Uncharacterized protein</fullName>
    </submittedName>
</protein>
<dbReference type="EMBL" id="LBVU01000004">
    <property type="protein sequence ID" value="KKQ91674.1"/>
    <property type="molecule type" value="Genomic_DNA"/>
</dbReference>
<organism evidence="1 2">
    <name type="scientific">Candidatus Woesebacteria bacterium GW2011_GWB1_39_10</name>
    <dbReference type="NCBI Taxonomy" id="1618572"/>
    <lineage>
        <taxon>Bacteria</taxon>
        <taxon>Candidatus Woeseibacteriota</taxon>
    </lineage>
</organism>
<gene>
    <name evidence="1" type="ORF">UT17_C0004G0022</name>
</gene>
<name>A0A0G0P0R3_9BACT</name>
<dbReference type="Proteomes" id="UP000034774">
    <property type="component" value="Unassembled WGS sequence"/>
</dbReference>
<comment type="caution">
    <text evidence="1">The sequence shown here is derived from an EMBL/GenBank/DDBJ whole genome shotgun (WGS) entry which is preliminary data.</text>
</comment>
<evidence type="ECO:0000313" key="2">
    <source>
        <dbReference type="Proteomes" id="UP000034774"/>
    </source>
</evidence>
<proteinExistence type="predicted"/>
<dbReference type="AlphaFoldDB" id="A0A0G0P0R3"/>
<reference evidence="1 2" key="1">
    <citation type="journal article" date="2015" name="Nature">
        <title>rRNA introns, odd ribosomes, and small enigmatic genomes across a large radiation of phyla.</title>
        <authorList>
            <person name="Brown C.T."/>
            <person name="Hug L.A."/>
            <person name="Thomas B.C."/>
            <person name="Sharon I."/>
            <person name="Castelle C.J."/>
            <person name="Singh A."/>
            <person name="Wilkins M.J."/>
            <person name="Williams K.H."/>
            <person name="Banfield J.F."/>
        </authorList>
    </citation>
    <scope>NUCLEOTIDE SEQUENCE [LARGE SCALE GENOMIC DNA]</scope>
</reference>
<evidence type="ECO:0000313" key="1">
    <source>
        <dbReference type="EMBL" id="KKQ91674.1"/>
    </source>
</evidence>
<sequence length="141" mass="16777">MEQIFLSREFLFEMDRRDFELDHGANIKEVQVARALVEGNIQIVNHFIDNGLFTRKRFEEILRDEELQGEYSQMAEALIRGIDDAFDLLYNDINKNPDTLCGWLLFYSEYLQTSLNMDLAHRTRLDYHFIDFKEANSPRPH</sequence>